<sequence length="651" mass="75617">MATHNGLGQKDEDKLGTTCELRIRQRRYDTKGKEEDVITNSLKLSRGRGSDGEFAVVVQQLFTEKNQLEKEILTINSGYLLKAFAGVIKSYPTVAADFSEPFEMESPFQMLYHYWDELDTYRKECENDTARMHLNLLFDFMETTMGPEKQQCGIQLKKNQVDFNRLWTIFRPGDTQIRVEHGHPWLLRCSKTAYEENKRQGKFLEVHCTYTDFDGTEIGEATIVTKILQKRYFAAEHPAYIKDLNIYPRKFFDNDGLEKQLLERGEKFLSLNQMCVRHYDGPAAHMKRPPLDFFDPDMALFDTVWLPFKETGRVIIDRKTFQEDNELSRVGICDFPENVDKTLCPPFVYGYSLAIKEWCRFYVSSIHGVHWNKKSLESLVMKEDQKELLHALVSSHDFPENPRDETRQKGKGLVILLHGSPGSGKTLTAECCAEITEKALFSTSLAELNKENRPWWFEYRLKQVLQYATIWKAVVLLDEADVFLEKRRDDVGDASERNALVAVFLKHLEYFSGIVFLTTNRVEVFDEAMKSRIHLALGYKTPELEMRRMLWINALERATREKLNEELEEAIDSWIVVNLNGREIANAVNTAQTLARFERKSLQLEHIEKVLNVRKEFDDGLRKMSAKRSSFGPPTRQRSILGTPYEEPEDM</sequence>
<name>A0A9P4N664_9PLEO</name>
<evidence type="ECO:0000313" key="4">
    <source>
        <dbReference type="Proteomes" id="UP000800093"/>
    </source>
</evidence>
<protein>
    <submittedName>
        <fullName evidence="3">P-loop containing nucleoside triphosphate hydrolase protein</fullName>
    </submittedName>
</protein>
<dbReference type="EMBL" id="ML986617">
    <property type="protein sequence ID" value="KAF2264299.1"/>
    <property type="molecule type" value="Genomic_DNA"/>
</dbReference>
<evidence type="ECO:0000256" key="1">
    <source>
        <dbReference type="SAM" id="MobiDB-lite"/>
    </source>
</evidence>
<organism evidence="3 4">
    <name type="scientific">Lojkania enalia</name>
    <dbReference type="NCBI Taxonomy" id="147567"/>
    <lineage>
        <taxon>Eukaryota</taxon>
        <taxon>Fungi</taxon>
        <taxon>Dikarya</taxon>
        <taxon>Ascomycota</taxon>
        <taxon>Pezizomycotina</taxon>
        <taxon>Dothideomycetes</taxon>
        <taxon>Pleosporomycetidae</taxon>
        <taxon>Pleosporales</taxon>
        <taxon>Pleosporales incertae sedis</taxon>
        <taxon>Lojkania</taxon>
    </lineage>
</organism>
<dbReference type="InterPro" id="IPR054289">
    <property type="entry name" value="DUF7025"/>
</dbReference>
<dbReference type="InterPro" id="IPR027417">
    <property type="entry name" value="P-loop_NTPase"/>
</dbReference>
<feature type="domain" description="AAA+ ATPase" evidence="2">
    <location>
        <begin position="411"/>
        <end position="543"/>
    </location>
</feature>
<dbReference type="InterPro" id="IPR056599">
    <property type="entry name" value="AAA_lid_fung"/>
</dbReference>
<feature type="region of interest" description="Disordered" evidence="1">
    <location>
        <begin position="624"/>
        <end position="651"/>
    </location>
</feature>
<keyword evidence="4" id="KW-1185">Reference proteome</keyword>
<dbReference type="InterPro" id="IPR003959">
    <property type="entry name" value="ATPase_AAA_core"/>
</dbReference>
<proteinExistence type="predicted"/>
<reference evidence="4" key="1">
    <citation type="journal article" date="2020" name="Stud. Mycol.">
        <title>101 Dothideomycetes genomes: A test case for predicting lifestyles and emergence of pathogens.</title>
        <authorList>
            <person name="Haridas S."/>
            <person name="Albert R."/>
            <person name="Binder M."/>
            <person name="Bloem J."/>
            <person name="LaButti K."/>
            <person name="Salamov A."/>
            <person name="Andreopoulos B."/>
            <person name="Baker S."/>
            <person name="Barry K."/>
            <person name="Bills G."/>
            <person name="Bluhm B."/>
            <person name="Cannon C."/>
            <person name="Castanera R."/>
            <person name="Culley D."/>
            <person name="Daum C."/>
            <person name="Ezra D."/>
            <person name="Gonzalez J."/>
            <person name="Henrissat B."/>
            <person name="Kuo A."/>
            <person name="Liang C."/>
            <person name="Lipzen A."/>
            <person name="Lutzoni F."/>
            <person name="Magnuson J."/>
            <person name="Mondo S."/>
            <person name="Nolan M."/>
            <person name="Ohm R."/>
            <person name="Pangilinan J."/>
            <person name="Park H.-J."/>
            <person name="Ramirez L."/>
            <person name="Alfaro M."/>
            <person name="Sun H."/>
            <person name="Tritt A."/>
            <person name="Yoshinaga Y."/>
            <person name="Zwiers L.-H."/>
            <person name="Turgeon B."/>
            <person name="Goodwin S."/>
            <person name="Spatafora J."/>
            <person name="Crous P."/>
            <person name="Grigoriev I."/>
        </authorList>
    </citation>
    <scope>NUCLEOTIDE SEQUENCE [LARGE SCALE GENOMIC DNA]</scope>
    <source>
        <strain evidence="4">CBS 304.66</strain>
    </source>
</reference>
<dbReference type="Proteomes" id="UP000800093">
    <property type="component" value="Unassembled WGS sequence"/>
</dbReference>
<dbReference type="PANTHER" id="PTHR46411">
    <property type="entry name" value="FAMILY ATPASE, PUTATIVE-RELATED"/>
    <property type="match status" value="1"/>
</dbReference>
<evidence type="ECO:0000313" key="3">
    <source>
        <dbReference type="EMBL" id="KAF2264299.1"/>
    </source>
</evidence>
<dbReference type="InterPro" id="IPR003593">
    <property type="entry name" value="AAA+_ATPase"/>
</dbReference>
<dbReference type="SUPFAM" id="SSF52540">
    <property type="entry name" value="P-loop containing nucleoside triphosphate hydrolases"/>
    <property type="match status" value="1"/>
</dbReference>
<evidence type="ECO:0000259" key="2">
    <source>
        <dbReference type="SMART" id="SM00382"/>
    </source>
</evidence>
<dbReference type="SMART" id="SM00382">
    <property type="entry name" value="AAA"/>
    <property type="match status" value="1"/>
</dbReference>
<accession>A0A9P4N664</accession>
<dbReference type="Pfam" id="PF22942">
    <property type="entry name" value="DUF7025"/>
    <property type="match status" value="1"/>
</dbReference>
<dbReference type="GO" id="GO:0005524">
    <property type="term" value="F:ATP binding"/>
    <property type="evidence" value="ECO:0007669"/>
    <property type="project" value="InterPro"/>
</dbReference>
<dbReference type="PANTHER" id="PTHR46411:SF3">
    <property type="entry name" value="AAA+ ATPASE DOMAIN-CONTAINING PROTEIN"/>
    <property type="match status" value="1"/>
</dbReference>
<dbReference type="Pfam" id="PF00004">
    <property type="entry name" value="AAA"/>
    <property type="match status" value="1"/>
</dbReference>
<dbReference type="OrthoDB" id="10042665at2759"/>
<dbReference type="AlphaFoldDB" id="A0A9P4N664"/>
<dbReference type="Pfam" id="PF23232">
    <property type="entry name" value="AAA_lid_13"/>
    <property type="match status" value="1"/>
</dbReference>
<dbReference type="GO" id="GO:0016887">
    <property type="term" value="F:ATP hydrolysis activity"/>
    <property type="evidence" value="ECO:0007669"/>
    <property type="project" value="InterPro"/>
</dbReference>
<comment type="caution">
    <text evidence="3">The sequence shown here is derived from an EMBL/GenBank/DDBJ whole genome shotgun (WGS) entry which is preliminary data.</text>
</comment>
<keyword evidence="3" id="KW-0378">Hydrolase</keyword>
<dbReference type="Gene3D" id="3.40.50.300">
    <property type="entry name" value="P-loop containing nucleotide triphosphate hydrolases"/>
    <property type="match status" value="1"/>
</dbReference>
<gene>
    <name evidence="3" type="ORF">CC78DRAFT_517178</name>
</gene>